<dbReference type="GO" id="GO:0005634">
    <property type="term" value="C:nucleus"/>
    <property type="evidence" value="ECO:0007669"/>
    <property type="project" value="TreeGrafter"/>
</dbReference>
<dbReference type="CDD" id="cd00067">
    <property type="entry name" value="GAL4"/>
    <property type="match status" value="1"/>
</dbReference>
<dbReference type="GO" id="GO:0000976">
    <property type="term" value="F:transcription cis-regulatory region binding"/>
    <property type="evidence" value="ECO:0007669"/>
    <property type="project" value="TreeGrafter"/>
</dbReference>
<protein>
    <recommendedName>
        <fullName evidence="3">Zn(2)-C6 fungal-type domain-containing protein</fullName>
    </recommendedName>
</protein>
<dbReference type="AlphaFoldDB" id="A0A8H7K1U6"/>
<evidence type="ECO:0000313" key="5">
    <source>
        <dbReference type="Proteomes" id="UP000616885"/>
    </source>
</evidence>
<dbReference type="Pfam" id="PF00172">
    <property type="entry name" value="Zn_clus"/>
    <property type="match status" value="1"/>
</dbReference>
<evidence type="ECO:0000313" key="4">
    <source>
        <dbReference type="EMBL" id="KAF9742580.1"/>
    </source>
</evidence>
<organism evidence="4 5">
    <name type="scientific">Bionectria ochroleuca</name>
    <name type="common">Gliocladium roseum</name>
    <dbReference type="NCBI Taxonomy" id="29856"/>
    <lineage>
        <taxon>Eukaryota</taxon>
        <taxon>Fungi</taxon>
        <taxon>Dikarya</taxon>
        <taxon>Ascomycota</taxon>
        <taxon>Pezizomycotina</taxon>
        <taxon>Sordariomycetes</taxon>
        <taxon>Hypocreomycetidae</taxon>
        <taxon>Hypocreales</taxon>
        <taxon>Bionectriaceae</taxon>
        <taxon>Clonostachys</taxon>
    </lineage>
</organism>
<comment type="caution">
    <text evidence="4">The sequence shown here is derived from an EMBL/GenBank/DDBJ whole genome shotgun (WGS) entry which is preliminary data.</text>
</comment>
<feature type="region of interest" description="Disordered" evidence="2">
    <location>
        <begin position="310"/>
        <end position="334"/>
    </location>
</feature>
<feature type="domain" description="Zn(2)-C6 fungal-type" evidence="3">
    <location>
        <begin position="21"/>
        <end position="48"/>
    </location>
</feature>
<feature type="region of interest" description="Disordered" evidence="2">
    <location>
        <begin position="85"/>
        <end position="180"/>
    </location>
</feature>
<accession>A0A8H7K1U6</accession>
<reference evidence="4" key="1">
    <citation type="submission" date="2020-10" db="EMBL/GenBank/DDBJ databases">
        <title>High-Quality Genome Resource of Clonostachys rosea strain S41 by Oxford Nanopore Long-Read Sequencing.</title>
        <authorList>
            <person name="Wang H."/>
        </authorList>
    </citation>
    <scope>NUCLEOTIDE SEQUENCE</scope>
    <source>
        <strain evidence="4">S41</strain>
    </source>
</reference>
<evidence type="ECO:0000256" key="1">
    <source>
        <dbReference type="ARBA" id="ARBA00023242"/>
    </source>
</evidence>
<dbReference type="GO" id="GO:0000981">
    <property type="term" value="F:DNA-binding transcription factor activity, RNA polymerase II-specific"/>
    <property type="evidence" value="ECO:0007669"/>
    <property type="project" value="InterPro"/>
</dbReference>
<dbReference type="Proteomes" id="UP000616885">
    <property type="component" value="Unassembled WGS sequence"/>
</dbReference>
<dbReference type="PANTHER" id="PTHR37534:SF2">
    <property type="entry name" value="N-ACETYLTRANSFERASE DOMAIN-CONTAINING PROTEIN"/>
    <property type="match status" value="1"/>
</dbReference>
<dbReference type="PANTHER" id="PTHR37534">
    <property type="entry name" value="TRANSCRIPTIONAL ACTIVATOR PROTEIN UGA3"/>
    <property type="match status" value="1"/>
</dbReference>
<dbReference type="GO" id="GO:0045944">
    <property type="term" value="P:positive regulation of transcription by RNA polymerase II"/>
    <property type="evidence" value="ECO:0007669"/>
    <property type="project" value="TreeGrafter"/>
</dbReference>
<evidence type="ECO:0000259" key="3">
    <source>
        <dbReference type="Pfam" id="PF00172"/>
    </source>
</evidence>
<dbReference type="GO" id="GO:0008270">
    <property type="term" value="F:zinc ion binding"/>
    <property type="evidence" value="ECO:0007669"/>
    <property type="project" value="InterPro"/>
</dbReference>
<sequence>MPVLKNPCVICKGGPLSVHYRLEKLKCSDDTPQCSRCRSKGLECIRPGRRKPFRQGSAANFDYRFPDSQTWLRSNAREFRLYTSSQGRAQRIPTEADPNLEDDALQVPTGMQGASPGTPLEAPTTLSPISQAHENPSNEWVSMSTQVTPPSHQSDAFQSPISSLNAPESNEDHGGVSRPSYNHVGLEHIPSPHKGSDHTQVHQEKHHLAEAHQIREACLLAYYVDELSHWFDIADPLRSFEILVPERAKHYPPCSTPSMLSLHVTSAVCDTVEYMLKALPALRGFHTTYDEDTRGLMVATAIILRQFEEMEDDHEDDEEEAKQADPDSPNTPPQRVNFLSIISTVLKSSNTEEWSNHSSLLKASYWIALRQEIYYGLLKGHPPDFVQTPQIYANASPTNRLIIHASHVTAWHFDGRSEQEWLILKQQEETLEETVVKQFEPILSLPPKKEDGHVFPIIWYHSAIGLTAMQHFLLAKMILLAESPLLVQSSDARSAFREAELRVRSIALDICGIAIQHPKTPPALVNAALAIHLYGHFFVDHYERQALKGVIGRFRDACAWPVPRPLQQFE</sequence>
<dbReference type="InterPro" id="IPR001138">
    <property type="entry name" value="Zn2Cys6_DnaBD"/>
</dbReference>
<feature type="compositionally biased region" description="Acidic residues" evidence="2">
    <location>
        <begin position="310"/>
        <end position="320"/>
    </location>
</feature>
<name>A0A8H7K1U6_BIOOC</name>
<proteinExistence type="predicted"/>
<keyword evidence="1" id="KW-0539">Nucleus</keyword>
<dbReference type="EMBL" id="JADCTT010000020">
    <property type="protein sequence ID" value="KAF9742580.1"/>
    <property type="molecule type" value="Genomic_DNA"/>
</dbReference>
<gene>
    <name evidence="4" type="ORF">IM811_009233</name>
</gene>
<feature type="compositionally biased region" description="Polar residues" evidence="2">
    <location>
        <begin position="124"/>
        <end position="168"/>
    </location>
</feature>
<evidence type="ECO:0000256" key="2">
    <source>
        <dbReference type="SAM" id="MobiDB-lite"/>
    </source>
</evidence>